<feature type="compositionally biased region" description="Polar residues" evidence="1">
    <location>
        <begin position="351"/>
        <end position="371"/>
    </location>
</feature>
<evidence type="ECO:0000256" key="1">
    <source>
        <dbReference type="SAM" id="MobiDB-lite"/>
    </source>
</evidence>
<dbReference type="Proteomes" id="UP001280121">
    <property type="component" value="Unassembled WGS sequence"/>
</dbReference>
<organism evidence="2 3">
    <name type="scientific">Dipteronia dyeriana</name>
    <dbReference type="NCBI Taxonomy" id="168575"/>
    <lineage>
        <taxon>Eukaryota</taxon>
        <taxon>Viridiplantae</taxon>
        <taxon>Streptophyta</taxon>
        <taxon>Embryophyta</taxon>
        <taxon>Tracheophyta</taxon>
        <taxon>Spermatophyta</taxon>
        <taxon>Magnoliopsida</taxon>
        <taxon>eudicotyledons</taxon>
        <taxon>Gunneridae</taxon>
        <taxon>Pentapetalae</taxon>
        <taxon>rosids</taxon>
        <taxon>malvids</taxon>
        <taxon>Sapindales</taxon>
        <taxon>Sapindaceae</taxon>
        <taxon>Hippocastanoideae</taxon>
        <taxon>Acereae</taxon>
        <taxon>Dipteronia</taxon>
    </lineage>
</organism>
<sequence length="423" mass="46556">MLRNQSVRFLKVEFCLITRLRFGVVPDITGYAEVENGIHQWYFPEADEFWLVEDFDAFYAFSWGVHLYKHSIYSFKHVLDGRRDRFERCQHEKGTHVHTVETYNIYGLSHALLIFAFEVIPNLGQEFSTRRVTDLSPGILMWELTKQPRGNKLAKIFKSRATFGGNSGTEGGGFTDRTSDNEGSDPDAGGLRPSDNEGYQTDPHRERNRHGRVCFNTPRHATSTGDFLRGVGRDGEGGGRSEDPPTRGADPESESQSRTSDSKPATHTTVLSDLPAVISGSTQLKLYPPPNTSVQPQRSPPLPSISSSRSGPSSTQHIDPAAAAPSLTQHIDPAAAALFPTQHIKLGSAIPSPTQHINTGSAVPSPTQHVDPSSAVPFPTQHIGLASADPSPNPTPSKKRKLKCGWQLMSPYTDPCRPKRLRT</sequence>
<dbReference type="AlphaFoldDB" id="A0AAE0CT05"/>
<name>A0AAE0CT05_9ROSI</name>
<protein>
    <submittedName>
        <fullName evidence="2">Uncharacterized protein</fullName>
    </submittedName>
</protein>
<evidence type="ECO:0000313" key="2">
    <source>
        <dbReference type="EMBL" id="KAK2662289.1"/>
    </source>
</evidence>
<feature type="compositionally biased region" description="Low complexity" evidence="1">
    <location>
        <begin position="304"/>
        <end position="314"/>
    </location>
</feature>
<dbReference type="PANTHER" id="PTHR48449:SF1">
    <property type="entry name" value="DUF1985 DOMAIN-CONTAINING PROTEIN"/>
    <property type="match status" value="1"/>
</dbReference>
<feature type="compositionally biased region" description="Gly residues" evidence="1">
    <location>
        <begin position="165"/>
        <end position="174"/>
    </location>
</feature>
<evidence type="ECO:0000313" key="3">
    <source>
        <dbReference type="Proteomes" id="UP001280121"/>
    </source>
</evidence>
<dbReference type="EMBL" id="JANJYI010000001">
    <property type="protein sequence ID" value="KAK2662289.1"/>
    <property type="molecule type" value="Genomic_DNA"/>
</dbReference>
<feature type="region of interest" description="Disordered" evidence="1">
    <location>
        <begin position="349"/>
        <end position="402"/>
    </location>
</feature>
<feature type="compositionally biased region" description="Basic and acidic residues" evidence="1">
    <location>
        <begin position="231"/>
        <end position="245"/>
    </location>
</feature>
<feature type="region of interest" description="Disordered" evidence="1">
    <location>
        <begin position="162"/>
        <end position="329"/>
    </location>
</feature>
<proteinExistence type="predicted"/>
<accession>A0AAE0CT05</accession>
<dbReference type="PANTHER" id="PTHR48449">
    <property type="entry name" value="DUF1985 DOMAIN-CONTAINING PROTEIN"/>
    <property type="match status" value="1"/>
</dbReference>
<gene>
    <name evidence="2" type="ORF">Ddye_000863</name>
</gene>
<reference evidence="2" key="1">
    <citation type="journal article" date="2023" name="Plant J.">
        <title>Genome sequences and population genomics provide insights into the demographic history, inbreeding, and mutation load of two 'living fossil' tree species of Dipteronia.</title>
        <authorList>
            <person name="Feng Y."/>
            <person name="Comes H.P."/>
            <person name="Chen J."/>
            <person name="Zhu S."/>
            <person name="Lu R."/>
            <person name="Zhang X."/>
            <person name="Li P."/>
            <person name="Qiu J."/>
            <person name="Olsen K.M."/>
            <person name="Qiu Y."/>
        </authorList>
    </citation>
    <scope>NUCLEOTIDE SEQUENCE</scope>
    <source>
        <strain evidence="2">KIB01</strain>
    </source>
</reference>
<feature type="compositionally biased region" description="Polar residues" evidence="1">
    <location>
        <begin position="254"/>
        <end position="271"/>
    </location>
</feature>
<keyword evidence="3" id="KW-1185">Reference proteome</keyword>
<comment type="caution">
    <text evidence="2">The sequence shown here is derived from an EMBL/GenBank/DDBJ whole genome shotgun (WGS) entry which is preliminary data.</text>
</comment>